<accession>A0ABT9ZKT2</accession>
<proteinExistence type="predicted"/>
<comment type="caution">
    <text evidence="1">The sequence shown here is derived from an EMBL/GenBank/DDBJ whole genome shotgun (WGS) entry which is preliminary data.</text>
</comment>
<gene>
    <name evidence="1" type="ORF">J2S19_004225</name>
</gene>
<sequence>MLNQINGGPSENLGPTVTVWMGEELRISGVLSFPFY</sequence>
<reference evidence="1 2" key="1">
    <citation type="submission" date="2023-07" db="EMBL/GenBank/DDBJ databases">
        <title>Genomic Encyclopedia of Type Strains, Phase IV (KMG-IV): sequencing the most valuable type-strain genomes for metagenomic binning, comparative biology and taxonomic classification.</title>
        <authorList>
            <person name="Goeker M."/>
        </authorList>
    </citation>
    <scope>NUCLEOTIDE SEQUENCE [LARGE SCALE GENOMIC DNA]</scope>
    <source>
        <strain evidence="1 2">DSM 29005</strain>
    </source>
</reference>
<name>A0ABT9ZKT2_9BACI</name>
<protein>
    <submittedName>
        <fullName evidence="1">Uncharacterized protein</fullName>
    </submittedName>
</protein>
<keyword evidence="2" id="KW-1185">Reference proteome</keyword>
<dbReference type="Proteomes" id="UP001234495">
    <property type="component" value="Unassembled WGS sequence"/>
</dbReference>
<dbReference type="EMBL" id="JAUSUD010000027">
    <property type="protein sequence ID" value="MDQ0232901.1"/>
    <property type="molecule type" value="Genomic_DNA"/>
</dbReference>
<evidence type="ECO:0000313" key="1">
    <source>
        <dbReference type="EMBL" id="MDQ0232901.1"/>
    </source>
</evidence>
<evidence type="ECO:0000313" key="2">
    <source>
        <dbReference type="Proteomes" id="UP001234495"/>
    </source>
</evidence>
<organism evidence="1 2">
    <name type="scientific">Metabacillus malikii</name>
    <dbReference type="NCBI Taxonomy" id="1504265"/>
    <lineage>
        <taxon>Bacteria</taxon>
        <taxon>Bacillati</taxon>
        <taxon>Bacillota</taxon>
        <taxon>Bacilli</taxon>
        <taxon>Bacillales</taxon>
        <taxon>Bacillaceae</taxon>
        <taxon>Metabacillus</taxon>
    </lineage>
</organism>